<evidence type="ECO:0000256" key="4">
    <source>
        <dbReference type="ARBA" id="ARBA00023136"/>
    </source>
</evidence>
<keyword evidence="8" id="KW-1185">Reference proteome</keyword>
<feature type="transmembrane region" description="Helical" evidence="5">
    <location>
        <begin position="21"/>
        <end position="40"/>
    </location>
</feature>
<evidence type="ECO:0000259" key="6">
    <source>
        <dbReference type="Pfam" id="PF06271"/>
    </source>
</evidence>
<evidence type="ECO:0000256" key="2">
    <source>
        <dbReference type="ARBA" id="ARBA00022692"/>
    </source>
</evidence>
<proteinExistence type="predicted"/>
<feature type="transmembrane region" description="Helical" evidence="5">
    <location>
        <begin position="130"/>
        <end position="146"/>
    </location>
</feature>
<reference evidence="7 8" key="1">
    <citation type="journal article" date="2022" name="Res Sq">
        <title>Evolution of multicellular longitudinally dividing oral cavity symbionts (Neisseriaceae).</title>
        <authorList>
            <person name="Nyongesa S."/>
            <person name="Weber P."/>
            <person name="Bernet E."/>
            <person name="Pullido F."/>
            <person name="Nieckarz M."/>
            <person name="Delaby M."/>
            <person name="Nieves C."/>
            <person name="Viehboeck T."/>
            <person name="Krause N."/>
            <person name="Rivera-Millot A."/>
            <person name="Nakamura A."/>
            <person name="Vischer N."/>
            <person name="VanNieuwenhze M."/>
            <person name="Brun Y."/>
            <person name="Cava F."/>
            <person name="Bulgheresi S."/>
            <person name="Veyrier F."/>
        </authorList>
    </citation>
    <scope>NUCLEOTIDE SEQUENCE [LARGE SCALE GENOMIC DNA]</scope>
    <source>
        <strain evidence="7 8">SN4</strain>
    </source>
</reference>
<comment type="subcellular location">
    <subcellularLocation>
        <location evidence="1">Membrane</location>
        <topology evidence="1">Multi-pass membrane protein</topology>
    </subcellularLocation>
</comment>
<evidence type="ECO:0000256" key="1">
    <source>
        <dbReference type="ARBA" id="ARBA00004141"/>
    </source>
</evidence>
<dbReference type="InterPro" id="IPR010432">
    <property type="entry name" value="RDD"/>
</dbReference>
<evidence type="ECO:0000313" key="7">
    <source>
        <dbReference type="EMBL" id="UOO88815.1"/>
    </source>
</evidence>
<gene>
    <name evidence="7" type="ORF">LVJ82_15345</name>
</gene>
<dbReference type="Pfam" id="PF06271">
    <property type="entry name" value="RDD"/>
    <property type="match status" value="1"/>
</dbReference>
<dbReference type="Proteomes" id="UP000832011">
    <property type="component" value="Chromosome"/>
</dbReference>
<feature type="domain" description="RDD" evidence="6">
    <location>
        <begin position="8"/>
        <end position="159"/>
    </location>
</feature>
<protein>
    <submittedName>
        <fullName evidence="7">RDD family protein</fullName>
    </submittedName>
</protein>
<feature type="transmembrane region" description="Helical" evidence="5">
    <location>
        <begin position="46"/>
        <end position="64"/>
    </location>
</feature>
<organism evidence="7 8">
    <name type="scientific">Vitreoscilla massiliensis</name>
    <dbReference type="NCBI Taxonomy" id="1689272"/>
    <lineage>
        <taxon>Bacteria</taxon>
        <taxon>Pseudomonadati</taxon>
        <taxon>Pseudomonadota</taxon>
        <taxon>Betaproteobacteria</taxon>
        <taxon>Neisseriales</taxon>
        <taxon>Neisseriaceae</taxon>
        <taxon>Vitreoscilla</taxon>
    </lineage>
</organism>
<keyword evidence="4 5" id="KW-0472">Membrane</keyword>
<keyword evidence="3 5" id="KW-1133">Transmembrane helix</keyword>
<evidence type="ECO:0000313" key="8">
    <source>
        <dbReference type="Proteomes" id="UP000832011"/>
    </source>
</evidence>
<dbReference type="EMBL" id="CP091511">
    <property type="protein sequence ID" value="UOO88815.1"/>
    <property type="molecule type" value="Genomic_DNA"/>
</dbReference>
<keyword evidence="2 5" id="KW-0812">Transmembrane</keyword>
<accession>A0ABY4E1Z8</accession>
<name>A0ABY4E1Z8_9NEIS</name>
<dbReference type="RefSeq" id="WP_058357496.1">
    <property type="nucleotide sequence ID" value="NZ_CABKVG010000010.1"/>
</dbReference>
<evidence type="ECO:0000256" key="3">
    <source>
        <dbReference type="ARBA" id="ARBA00022989"/>
    </source>
</evidence>
<evidence type="ECO:0000256" key="5">
    <source>
        <dbReference type="SAM" id="Phobius"/>
    </source>
</evidence>
<feature type="transmembrane region" description="Helical" evidence="5">
    <location>
        <begin position="100"/>
        <end position="118"/>
    </location>
</feature>
<sequence>MSTATEPALLKRFCALVYEGLIFLAVTIVAIIVALPLSYALKSMPALQQLCLSLWFVAAWWLYAKLNWKKGQTLAMKVWHMQLANEHGHTPPLPQLRMRFLWAVLFLVLVPALSYLVLSHVSPLPPKPRFYLSLVWWLLPWGFACFHPSKQFLYDVLAGTRITLKPAQSKT</sequence>